<sequence length="125" mass="13961">MRSSISYEHHFHYNKNQRHEIRHNLTSRRYCGGGPKQSATPTRLAYHQSFPNTVRGARLKARVRAVWLKGRREDREDRRTTTTTTTVTAVAVAATATATTTMTTTTRTCNPPGGVGSSLMSLGRE</sequence>
<dbReference type="EMBL" id="JADYXP020000003">
    <property type="protein sequence ID" value="KAL0127778.1"/>
    <property type="molecule type" value="Genomic_DNA"/>
</dbReference>
<reference evidence="2 3" key="1">
    <citation type="submission" date="2023-03" db="EMBL/GenBank/DDBJ databases">
        <title>High recombination rates correlate with genetic variation in Cardiocondyla obscurior ants.</title>
        <authorList>
            <person name="Errbii M."/>
        </authorList>
    </citation>
    <scope>NUCLEOTIDE SEQUENCE [LARGE SCALE GENOMIC DNA]</scope>
    <source>
        <strain evidence="2">Alpha-2009</strain>
        <tissue evidence="2">Whole body</tissue>
    </source>
</reference>
<keyword evidence="3" id="KW-1185">Reference proteome</keyword>
<evidence type="ECO:0000313" key="3">
    <source>
        <dbReference type="Proteomes" id="UP001430953"/>
    </source>
</evidence>
<evidence type="ECO:0000256" key="1">
    <source>
        <dbReference type="SAM" id="MobiDB-lite"/>
    </source>
</evidence>
<evidence type="ECO:0000313" key="2">
    <source>
        <dbReference type="EMBL" id="KAL0127778.1"/>
    </source>
</evidence>
<accession>A0AAW2GJM7</accession>
<dbReference type="Proteomes" id="UP001430953">
    <property type="component" value="Unassembled WGS sequence"/>
</dbReference>
<name>A0AAW2GJM7_9HYME</name>
<organism evidence="2 3">
    <name type="scientific">Cardiocondyla obscurior</name>
    <dbReference type="NCBI Taxonomy" id="286306"/>
    <lineage>
        <taxon>Eukaryota</taxon>
        <taxon>Metazoa</taxon>
        <taxon>Ecdysozoa</taxon>
        <taxon>Arthropoda</taxon>
        <taxon>Hexapoda</taxon>
        <taxon>Insecta</taxon>
        <taxon>Pterygota</taxon>
        <taxon>Neoptera</taxon>
        <taxon>Endopterygota</taxon>
        <taxon>Hymenoptera</taxon>
        <taxon>Apocrita</taxon>
        <taxon>Aculeata</taxon>
        <taxon>Formicoidea</taxon>
        <taxon>Formicidae</taxon>
        <taxon>Myrmicinae</taxon>
        <taxon>Cardiocondyla</taxon>
    </lineage>
</organism>
<dbReference type="AlphaFoldDB" id="A0AAW2GJM7"/>
<proteinExistence type="predicted"/>
<protein>
    <submittedName>
        <fullName evidence="2">Uncharacterized protein</fullName>
    </submittedName>
</protein>
<feature type="region of interest" description="Disordered" evidence="1">
    <location>
        <begin position="103"/>
        <end position="125"/>
    </location>
</feature>
<comment type="caution">
    <text evidence="2">The sequence shown here is derived from an EMBL/GenBank/DDBJ whole genome shotgun (WGS) entry which is preliminary data.</text>
</comment>
<gene>
    <name evidence="2" type="ORF">PUN28_003197</name>
</gene>